<dbReference type="InterPro" id="IPR017459">
    <property type="entry name" value="Glycosyl_Trfase_fam3_N_dom"/>
</dbReference>
<keyword evidence="4" id="KW-0460">Magnesium</keyword>
<comment type="subunit">
    <text evidence="4">Homodimer.</text>
</comment>
<name>H2C8C8_9CREN</name>
<evidence type="ECO:0000256" key="3">
    <source>
        <dbReference type="ARBA" id="ARBA00022679"/>
    </source>
</evidence>
<evidence type="ECO:0000259" key="5">
    <source>
        <dbReference type="Pfam" id="PF00591"/>
    </source>
</evidence>
<gene>
    <name evidence="4" type="primary">trpD</name>
    <name evidence="7" type="ORF">MetMK1DRAFT_00028360</name>
</gene>
<feature type="domain" description="Glycosyl transferase family 3" evidence="5">
    <location>
        <begin position="72"/>
        <end position="316"/>
    </location>
</feature>
<dbReference type="Proteomes" id="UP000003980">
    <property type="component" value="Unassembled WGS sequence"/>
</dbReference>
<evidence type="ECO:0000256" key="1">
    <source>
        <dbReference type="ARBA" id="ARBA00022605"/>
    </source>
</evidence>
<dbReference type="OrthoDB" id="8214at2157"/>
<keyword evidence="3 4" id="KW-0808">Transferase</keyword>
<dbReference type="PANTHER" id="PTHR43285:SF2">
    <property type="entry name" value="ANTHRANILATE PHOSPHORIBOSYLTRANSFERASE"/>
    <property type="match status" value="1"/>
</dbReference>
<comment type="caution">
    <text evidence="4">Lacks conserved residue(s) required for the propagation of feature annotation.</text>
</comment>
<dbReference type="STRING" id="671065.MetMK1DRAFT_00028360"/>
<dbReference type="Pfam" id="PF02885">
    <property type="entry name" value="Glycos_trans_3N"/>
    <property type="match status" value="1"/>
</dbReference>
<evidence type="ECO:0000256" key="2">
    <source>
        <dbReference type="ARBA" id="ARBA00022676"/>
    </source>
</evidence>
<dbReference type="EMBL" id="JH597770">
    <property type="protein sequence ID" value="EHP68404.1"/>
    <property type="molecule type" value="Genomic_DNA"/>
</dbReference>
<keyword evidence="1 4" id="KW-0028">Amino-acid biosynthesis</keyword>
<proteinExistence type="inferred from homology"/>
<dbReference type="eggNOG" id="arCOG02012">
    <property type="taxonomic scope" value="Archaea"/>
</dbReference>
<keyword evidence="4" id="KW-0057">Aromatic amino acid biosynthesis</keyword>
<feature type="binding site" evidence="4">
    <location>
        <position position="223"/>
    </location>
    <ligand>
        <name>Mg(2+)</name>
        <dbReference type="ChEBI" id="CHEBI:18420"/>
        <label>2</label>
    </ligand>
</feature>
<comment type="pathway">
    <text evidence="4">Amino-acid biosynthesis; L-tryptophan biosynthesis; L-tryptophan from chorismate: step 2/5.</text>
</comment>
<feature type="domain" description="Glycosyl transferase family 3 N-terminal" evidence="6">
    <location>
        <begin position="4"/>
        <end position="66"/>
    </location>
</feature>
<dbReference type="SUPFAM" id="SSF47648">
    <property type="entry name" value="Nucleoside phosphorylase/phosphoribosyltransferase N-terminal domain"/>
    <property type="match status" value="1"/>
</dbReference>
<feature type="binding site" evidence="4">
    <location>
        <begin position="89"/>
        <end position="92"/>
    </location>
    <ligand>
        <name>5-phospho-alpha-D-ribose 1-diphosphate</name>
        <dbReference type="ChEBI" id="CHEBI:58017"/>
    </ligand>
</feature>
<comment type="catalytic activity">
    <reaction evidence="4">
        <text>N-(5-phospho-beta-D-ribosyl)anthranilate + diphosphate = 5-phospho-alpha-D-ribose 1-diphosphate + anthranilate</text>
        <dbReference type="Rhea" id="RHEA:11768"/>
        <dbReference type="ChEBI" id="CHEBI:16567"/>
        <dbReference type="ChEBI" id="CHEBI:18277"/>
        <dbReference type="ChEBI" id="CHEBI:33019"/>
        <dbReference type="ChEBI" id="CHEBI:58017"/>
        <dbReference type="EC" id="2.4.2.18"/>
    </reaction>
</comment>
<dbReference type="HOGENOM" id="CLU_034315_2_1_2"/>
<evidence type="ECO:0000313" key="8">
    <source>
        <dbReference type="Proteomes" id="UP000003980"/>
    </source>
</evidence>
<dbReference type="HAMAP" id="MF_00211">
    <property type="entry name" value="TrpD"/>
    <property type="match status" value="1"/>
</dbReference>
<dbReference type="InterPro" id="IPR005940">
    <property type="entry name" value="Anthranilate_Pribosyl_Tfrase"/>
</dbReference>
<evidence type="ECO:0000259" key="6">
    <source>
        <dbReference type="Pfam" id="PF02885"/>
    </source>
</evidence>
<keyword evidence="2 4" id="KW-0328">Glycosyltransferase</keyword>
<feature type="binding site" evidence="4">
    <location>
        <position position="118"/>
    </location>
    <ligand>
        <name>5-phospho-alpha-D-ribose 1-diphosphate</name>
        <dbReference type="ChEBI" id="CHEBI:58017"/>
    </ligand>
</feature>
<feature type="binding site" evidence="4">
    <location>
        <position position="87"/>
    </location>
    <ligand>
        <name>5-phospho-alpha-D-ribose 1-diphosphate</name>
        <dbReference type="ChEBI" id="CHEBI:58017"/>
    </ligand>
</feature>
<dbReference type="Gene3D" id="3.40.1030.10">
    <property type="entry name" value="Nucleoside phosphorylase/phosphoribosyltransferase catalytic domain"/>
    <property type="match status" value="1"/>
</dbReference>
<keyword evidence="4" id="KW-0822">Tryptophan biosynthesis</keyword>
<dbReference type="InterPro" id="IPR036320">
    <property type="entry name" value="Glycosyl_Trfase_fam3_N_dom_sf"/>
</dbReference>
<comment type="similarity">
    <text evidence="4">Belongs to the anthranilate phosphoribosyltransferase family.</text>
</comment>
<evidence type="ECO:0000256" key="4">
    <source>
        <dbReference type="HAMAP-Rule" id="MF_00211"/>
    </source>
</evidence>
<feature type="binding site" evidence="4">
    <location>
        <begin position="106"/>
        <end position="114"/>
    </location>
    <ligand>
        <name>5-phospho-alpha-D-ribose 1-diphosphate</name>
        <dbReference type="ChEBI" id="CHEBI:58017"/>
    </ligand>
</feature>
<accession>H2C8C8</accession>
<dbReference type="UniPathway" id="UPA00035">
    <property type="reaction ID" value="UER00041"/>
</dbReference>
<sequence length="347" mass="37560">MDHKTLLSRLVEGKSMSMDEAMGLADLIMQGNLPEAVVGGLLVALRMKGETPEEIAGFAASMRQHSLKVRLGDALDTAGTGGDGLGTLNVSTAVAILVSQVYPVAKHGNRAASSKSGSADFLEALGYNIEVPPQRAEVLFKNHGFVFLFAQQYHPSMRNVASTRKALGIRTIFNILGPLTNPAGVKRQLLGVFSRDFMLRIAMASTLLGYEKLVLVHGEPGLDEISPSGRTFVVEVRGSRLEEYVIDSQDLLRRPIDIVRLQVNSAEESAIRVLRASVGKDKEAEEFIKLNSSMVLYTAGKVKDLKDGYELSAQLLEGVPKKIQEIVADNGDPLKYKSLVARALGQS</sequence>
<dbReference type="AlphaFoldDB" id="H2C8C8"/>
<dbReference type="InterPro" id="IPR035902">
    <property type="entry name" value="Nuc_phospho_transferase"/>
</dbReference>
<feature type="binding site" evidence="4">
    <location>
        <begin position="82"/>
        <end position="83"/>
    </location>
    <ligand>
        <name>5-phospho-alpha-D-ribose 1-diphosphate</name>
        <dbReference type="ChEBI" id="CHEBI:58017"/>
    </ligand>
</feature>
<dbReference type="Pfam" id="PF00591">
    <property type="entry name" value="Glycos_transf_3"/>
    <property type="match status" value="1"/>
</dbReference>
<dbReference type="RefSeq" id="WP_009074773.1">
    <property type="nucleotide sequence ID" value="NZ_JH597770.1"/>
</dbReference>
<dbReference type="SUPFAM" id="SSF52418">
    <property type="entry name" value="Nucleoside phosphorylase/phosphoribosyltransferase catalytic domain"/>
    <property type="match status" value="1"/>
</dbReference>
<dbReference type="NCBIfam" id="TIGR01245">
    <property type="entry name" value="trpD"/>
    <property type="match status" value="1"/>
</dbReference>
<dbReference type="EC" id="2.4.2.18" evidence="4"/>
<feature type="binding site" evidence="4">
    <location>
        <position position="109"/>
    </location>
    <ligand>
        <name>anthranilate</name>
        <dbReference type="ChEBI" id="CHEBI:16567"/>
        <label>1</label>
    </ligand>
</feature>
<feature type="binding site" evidence="4">
    <location>
        <position position="164"/>
    </location>
    <ligand>
        <name>anthranilate</name>
        <dbReference type="ChEBI" id="CHEBI:16567"/>
        <label>2</label>
    </ligand>
</feature>
<dbReference type="GO" id="GO:0004048">
    <property type="term" value="F:anthranilate phosphoribosyltransferase activity"/>
    <property type="evidence" value="ECO:0007669"/>
    <property type="project" value="UniProtKB-UniRule"/>
</dbReference>
<keyword evidence="8" id="KW-1185">Reference proteome</keyword>
<feature type="binding site" evidence="4">
    <location>
        <position position="79"/>
    </location>
    <ligand>
        <name>anthranilate</name>
        <dbReference type="ChEBI" id="CHEBI:16567"/>
        <label>1</label>
    </ligand>
</feature>
<dbReference type="Gene3D" id="1.20.970.10">
    <property type="entry name" value="Transferase, Pyrimidine Nucleoside Phosphorylase, Chain C"/>
    <property type="match status" value="1"/>
</dbReference>
<protein>
    <recommendedName>
        <fullName evidence="4">Anthranilate phosphoribosyltransferase</fullName>
        <ecNumber evidence="4">2.4.2.18</ecNumber>
    </recommendedName>
</protein>
<feature type="binding site" evidence="4">
    <location>
        <position position="91"/>
    </location>
    <ligand>
        <name>Mg(2+)</name>
        <dbReference type="ChEBI" id="CHEBI:18420"/>
        <label>1</label>
    </ligand>
</feature>
<dbReference type="GO" id="GO:0000287">
    <property type="term" value="F:magnesium ion binding"/>
    <property type="evidence" value="ECO:0007669"/>
    <property type="project" value="UniProtKB-UniRule"/>
</dbReference>
<dbReference type="PANTHER" id="PTHR43285">
    <property type="entry name" value="ANTHRANILATE PHOSPHORIBOSYLTRANSFERASE"/>
    <property type="match status" value="1"/>
</dbReference>
<reference evidence="7 8" key="1">
    <citation type="submission" date="2012-01" db="EMBL/GenBank/DDBJ databases">
        <title>Improved High-Quality Draft sequence of Metallosphaera yellowstonensis MK1.</title>
        <authorList>
            <consortium name="US DOE Joint Genome Institute"/>
            <person name="Lucas S."/>
            <person name="Han J."/>
            <person name="Cheng J.-F."/>
            <person name="Goodwin L."/>
            <person name="Pitluck S."/>
            <person name="Peters L."/>
            <person name="Teshima H."/>
            <person name="Detter J.C."/>
            <person name="Han C."/>
            <person name="Tapia R."/>
            <person name="Land M."/>
            <person name="Hauser L."/>
            <person name="Kyrpides N."/>
            <person name="Kozubal M."/>
            <person name="Macur R.E."/>
            <person name="Jay Z."/>
            <person name="Inskeep W."/>
            <person name="Woyke T."/>
        </authorList>
    </citation>
    <scope>NUCLEOTIDE SEQUENCE [LARGE SCALE GENOMIC DNA]</scope>
    <source>
        <strain evidence="7 8">MK1</strain>
    </source>
</reference>
<feature type="binding site" evidence="4">
    <location>
        <position position="79"/>
    </location>
    <ligand>
        <name>5-phospho-alpha-D-ribose 1-diphosphate</name>
        <dbReference type="ChEBI" id="CHEBI:58017"/>
    </ligand>
</feature>
<organism evidence="7 8">
    <name type="scientific">Metallosphaera yellowstonensis MK1</name>
    <dbReference type="NCBI Taxonomy" id="671065"/>
    <lineage>
        <taxon>Archaea</taxon>
        <taxon>Thermoproteota</taxon>
        <taxon>Thermoprotei</taxon>
        <taxon>Sulfolobales</taxon>
        <taxon>Sulfolobaceae</taxon>
        <taxon>Metallosphaera</taxon>
    </lineage>
</organism>
<dbReference type="GO" id="GO:0005829">
    <property type="term" value="C:cytosol"/>
    <property type="evidence" value="ECO:0007669"/>
    <property type="project" value="TreeGrafter"/>
</dbReference>
<keyword evidence="4" id="KW-0479">Metal-binding</keyword>
<feature type="binding site" evidence="4">
    <location>
        <position position="224"/>
    </location>
    <ligand>
        <name>Mg(2+)</name>
        <dbReference type="ChEBI" id="CHEBI:18420"/>
        <label>1</label>
    </ligand>
</feature>
<evidence type="ECO:0000313" key="7">
    <source>
        <dbReference type="EMBL" id="EHP68404.1"/>
    </source>
</evidence>
<dbReference type="GO" id="GO:0000162">
    <property type="term" value="P:L-tryptophan biosynthetic process"/>
    <property type="evidence" value="ECO:0007669"/>
    <property type="project" value="UniProtKB-UniRule"/>
</dbReference>
<dbReference type="InterPro" id="IPR000312">
    <property type="entry name" value="Glycosyl_Trfase_fam3"/>
</dbReference>
<comment type="function">
    <text evidence="4">Catalyzes the transfer of the phosphoribosyl group of 5-phosphorylribose-1-pyrophosphate (PRPP) to anthranilate to yield N-(5'-phosphoribosyl)-anthranilate (PRA).</text>
</comment>
<feature type="binding site" evidence="4">
    <location>
        <position position="224"/>
    </location>
    <ligand>
        <name>Mg(2+)</name>
        <dbReference type="ChEBI" id="CHEBI:18420"/>
        <label>2</label>
    </ligand>
</feature>
<comment type="cofactor">
    <cofactor evidence="4">
        <name>Mg(2+)</name>
        <dbReference type="ChEBI" id="CHEBI:18420"/>
    </cofactor>
    <text evidence="4">Binds 2 magnesium ions per monomer.</text>
</comment>